<feature type="compositionally biased region" description="Low complexity" evidence="1">
    <location>
        <begin position="20"/>
        <end position="35"/>
    </location>
</feature>
<organism evidence="3 4">
    <name type="scientific">Apiosordaria backusii</name>
    <dbReference type="NCBI Taxonomy" id="314023"/>
    <lineage>
        <taxon>Eukaryota</taxon>
        <taxon>Fungi</taxon>
        <taxon>Dikarya</taxon>
        <taxon>Ascomycota</taxon>
        <taxon>Pezizomycotina</taxon>
        <taxon>Sordariomycetes</taxon>
        <taxon>Sordariomycetidae</taxon>
        <taxon>Sordariales</taxon>
        <taxon>Lasiosphaeriaceae</taxon>
        <taxon>Apiosordaria</taxon>
    </lineage>
</organism>
<evidence type="ECO:0000313" key="3">
    <source>
        <dbReference type="EMBL" id="KAK0726609.1"/>
    </source>
</evidence>
<feature type="transmembrane region" description="Helical" evidence="2">
    <location>
        <begin position="143"/>
        <end position="166"/>
    </location>
</feature>
<gene>
    <name evidence="3" type="ORF">B0T21DRAFT_371915</name>
</gene>
<feature type="transmembrane region" description="Helical" evidence="2">
    <location>
        <begin position="187"/>
        <end position="209"/>
    </location>
</feature>
<feature type="transmembrane region" description="Helical" evidence="2">
    <location>
        <begin position="383"/>
        <end position="407"/>
    </location>
</feature>
<comment type="caution">
    <text evidence="3">The sequence shown here is derived from an EMBL/GenBank/DDBJ whole genome shotgun (WGS) entry which is preliminary data.</text>
</comment>
<dbReference type="Proteomes" id="UP001172159">
    <property type="component" value="Unassembled WGS sequence"/>
</dbReference>
<dbReference type="AlphaFoldDB" id="A0AA40B2R2"/>
<proteinExistence type="predicted"/>
<evidence type="ECO:0000256" key="2">
    <source>
        <dbReference type="SAM" id="Phobius"/>
    </source>
</evidence>
<keyword evidence="2" id="KW-0472">Membrane</keyword>
<feature type="transmembrane region" description="Helical" evidence="2">
    <location>
        <begin position="289"/>
        <end position="310"/>
    </location>
</feature>
<reference evidence="3" key="1">
    <citation type="submission" date="2023-06" db="EMBL/GenBank/DDBJ databases">
        <title>Genome-scale phylogeny and comparative genomics of the fungal order Sordariales.</title>
        <authorList>
            <consortium name="Lawrence Berkeley National Laboratory"/>
            <person name="Hensen N."/>
            <person name="Bonometti L."/>
            <person name="Westerberg I."/>
            <person name="Brannstrom I.O."/>
            <person name="Guillou S."/>
            <person name="Cros-Aarteil S."/>
            <person name="Calhoun S."/>
            <person name="Haridas S."/>
            <person name="Kuo A."/>
            <person name="Mondo S."/>
            <person name="Pangilinan J."/>
            <person name="Riley R."/>
            <person name="Labutti K."/>
            <person name="Andreopoulos B."/>
            <person name="Lipzen A."/>
            <person name="Chen C."/>
            <person name="Yanf M."/>
            <person name="Daum C."/>
            <person name="Ng V."/>
            <person name="Clum A."/>
            <person name="Steindorff A."/>
            <person name="Ohm R."/>
            <person name="Martin F."/>
            <person name="Silar P."/>
            <person name="Natvig D."/>
            <person name="Lalanne C."/>
            <person name="Gautier V."/>
            <person name="Ament-Velasquez S.L."/>
            <person name="Kruys A."/>
            <person name="Hutchinson M.I."/>
            <person name="Powell A.J."/>
            <person name="Barry K."/>
            <person name="Miller A.N."/>
            <person name="Grigoriev I.V."/>
            <person name="Debuchy R."/>
            <person name="Gladieux P."/>
            <person name="Thoren M.H."/>
            <person name="Johannesson H."/>
        </authorList>
    </citation>
    <scope>NUCLEOTIDE SEQUENCE</scope>
    <source>
        <strain evidence="3">CBS 540.89</strain>
    </source>
</reference>
<feature type="region of interest" description="Disordered" evidence="1">
    <location>
        <begin position="1"/>
        <end position="46"/>
    </location>
</feature>
<keyword evidence="2" id="KW-1133">Transmembrane helix</keyword>
<keyword evidence="4" id="KW-1185">Reference proteome</keyword>
<accession>A0AA40B2R2</accession>
<name>A0AA40B2R2_9PEZI</name>
<feature type="transmembrane region" description="Helical" evidence="2">
    <location>
        <begin position="330"/>
        <end position="349"/>
    </location>
</feature>
<dbReference type="EMBL" id="JAUKTV010000010">
    <property type="protein sequence ID" value="KAK0726609.1"/>
    <property type="molecule type" value="Genomic_DNA"/>
</dbReference>
<protein>
    <submittedName>
        <fullName evidence="3">Uncharacterized protein</fullName>
    </submittedName>
</protein>
<evidence type="ECO:0000313" key="4">
    <source>
        <dbReference type="Proteomes" id="UP001172159"/>
    </source>
</evidence>
<evidence type="ECO:0000256" key="1">
    <source>
        <dbReference type="SAM" id="MobiDB-lite"/>
    </source>
</evidence>
<keyword evidence="2" id="KW-0812">Transmembrane</keyword>
<sequence>MGIIISRPAPRVSTGGGSSGSSAGRTAGTVGTSGTRTGGGVVPAPAPAPAPVPVWGTTPGIIVQTPPDVAAAGAKSAGRYVPDDPATVPYLFHGNSGRYPVPIIHTTSSSSTGNETEVVLPPIPIEWIIAPRNITSSDQCPNAGATIATFAATDLILAVFLIVTAARPLVYRATFHIFGKRGGYGAYWTWVMWLVLQVMGNVGAALLVVRSEGYEHLEFLKVFALYLSRPRLKAWWLAILRTLFSCGARRFPDGNKRLEEERKEEVEKVDLLDWEKYGYKEREHIYVDAYISAALVEIIFQITAAVFIGVTWERFPNEVIKQFMQPSLRYMFAVPGLTLVAILVGVPIWRLTGETWNWKEIVDRHPLTGKVVRRRSLKWGMACYRFWWVVWGCLFYIPVYSAAWVYWTHFLTLPGALWCPPKLVSQSAIWILTSI</sequence>